<feature type="domain" description="Methyltransferase FkbM" evidence="1">
    <location>
        <begin position="66"/>
        <end position="215"/>
    </location>
</feature>
<proteinExistence type="predicted"/>
<dbReference type="Pfam" id="PF05050">
    <property type="entry name" value="Methyltransf_21"/>
    <property type="match status" value="1"/>
</dbReference>
<dbReference type="SUPFAM" id="SSF53335">
    <property type="entry name" value="S-adenosyl-L-methionine-dependent methyltransferases"/>
    <property type="match status" value="1"/>
</dbReference>
<name>A0A1I7CQG7_9HYPH</name>
<keyword evidence="2" id="KW-0808">Transferase</keyword>
<dbReference type="GO" id="GO:0032259">
    <property type="term" value="P:methylation"/>
    <property type="evidence" value="ECO:0007669"/>
    <property type="project" value="UniProtKB-KW"/>
</dbReference>
<dbReference type="EMBL" id="FPBD01000006">
    <property type="protein sequence ID" value="SFU01706.1"/>
    <property type="molecule type" value="Genomic_DNA"/>
</dbReference>
<evidence type="ECO:0000313" key="3">
    <source>
        <dbReference type="Proteomes" id="UP000183371"/>
    </source>
</evidence>
<keyword evidence="3" id="KW-1185">Reference proteome</keyword>
<keyword evidence="2" id="KW-0489">Methyltransferase</keyword>
<dbReference type="InterPro" id="IPR029063">
    <property type="entry name" value="SAM-dependent_MTases_sf"/>
</dbReference>
<dbReference type="AlphaFoldDB" id="A0A1I7CQG7"/>
<gene>
    <name evidence="2" type="ORF">SAMN05444141_106290</name>
</gene>
<dbReference type="NCBIfam" id="TIGR01444">
    <property type="entry name" value="fkbM_fam"/>
    <property type="match status" value="1"/>
</dbReference>
<dbReference type="Gene3D" id="3.40.50.150">
    <property type="entry name" value="Vaccinia Virus protein VP39"/>
    <property type="match status" value="1"/>
</dbReference>
<dbReference type="GO" id="GO:0008168">
    <property type="term" value="F:methyltransferase activity"/>
    <property type="evidence" value="ECO:0007669"/>
    <property type="project" value="UniProtKB-KW"/>
</dbReference>
<evidence type="ECO:0000313" key="2">
    <source>
        <dbReference type="EMBL" id="SFU01706.1"/>
    </source>
</evidence>
<protein>
    <submittedName>
        <fullName evidence="2">Methyltransferase, FkbM family</fullName>
    </submittedName>
</protein>
<dbReference type="InterPro" id="IPR006342">
    <property type="entry name" value="FkbM_mtfrase"/>
</dbReference>
<dbReference type="RefSeq" id="WP_054784329.1">
    <property type="nucleotide sequence ID" value="NZ_FPBD01000006.1"/>
</dbReference>
<sequence>MRFFENLEHQYKMRRQYKKLRGIKLDVSQSEIDLYVKEQIVRGLYEHEEFYLLTRLLKPEDRVLELGACVGFLSAAAAKICGSSNVMCVEANPELISVIETNHSLNGVSPKLVSGIAALKDVEQSEFFVGERASGSSILEREGSRKILQKTVNVNRLIAEFDPSFLMMDIEGAEIDLLPALDLSDIRMLIVEFHPKLNGFDAITECINVLTEKGFALRVDQCQNKCMVLQRTTDPDHAMSSQLSHVLEAQSVLSQ</sequence>
<dbReference type="Proteomes" id="UP000183371">
    <property type="component" value="Unassembled WGS sequence"/>
</dbReference>
<evidence type="ECO:0000259" key="1">
    <source>
        <dbReference type="Pfam" id="PF05050"/>
    </source>
</evidence>
<accession>A0A1I7CQG7</accession>
<organism evidence="2 3">
    <name type="scientific">Pseudovibrio denitrificans</name>
    <dbReference type="NCBI Taxonomy" id="258256"/>
    <lineage>
        <taxon>Bacteria</taxon>
        <taxon>Pseudomonadati</taxon>
        <taxon>Pseudomonadota</taxon>
        <taxon>Alphaproteobacteria</taxon>
        <taxon>Hyphomicrobiales</taxon>
        <taxon>Stappiaceae</taxon>
        <taxon>Pseudovibrio</taxon>
    </lineage>
</organism>
<reference evidence="3" key="1">
    <citation type="submission" date="2016-10" db="EMBL/GenBank/DDBJ databases">
        <authorList>
            <person name="Varghese N."/>
            <person name="Submissions S."/>
        </authorList>
    </citation>
    <scope>NUCLEOTIDE SEQUENCE [LARGE SCALE GENOMIC DNA]</scope>
    <source>
        <strain evidence="3">DSM 17465</strain>
    </source>
</reference>